<evidence type="ECO:0000313" key="2">
    <source>
        <dbReference type="EMBL" id="MBB6015172.1"/>
    </source>
</evidence>
<dbReference type="Pfam" id="PF01261">
    <property type="entry name" value="AP_endonuc_2"/>
    <property type="match status" value="1"/>
</dbReference>
<name>A0A5C4YB22_9DEIO</name>
<dbReference type="Gene3D" id="3.20.20.150">
    <property type="entry name" value="Divalent-metal-dependent TIM barrel enzymes"/>
    <property type="match status" value="1"/>
</dbReference>
<protein>
    <submittedName>
        <fullName evidence="3">Sugar phosphate isomerase/epimerase</fullName>
    </submittedName>
</protein>
<keyword evidence="3" id="KW-0413">Isomerase</keyword>
<keyword evidence="5" id="KW-1185">Reference proteome</keyword>
<reference evidence="3 4" key="1">
    <citation type="submission" date="2019-06" db="EMBL/GenBank/DDBJ databases">
        <title>Genome sequence of Deinococcus radiopugnans ATCC 19172.</title>
        <authorList>
            <person name="Maclea K.S."/>
            <person name="Maynard C.R."/>
        </authorList>
    </citation>
    <scope>NUCLEOTIDE SEQUENCE [LARGE SCALE GENOMIC DNA]</scope>
    <source>
        <strain evidence="3 4">ATCC 19172</strain>
    </source>
</reference>
<dbReference type="RefSeq" id="WP_139400204.1">
    <property type="nucleotide sequence ID" value="NZ_JACHEW010000002.1"/>
</dbReference>
<evidence type="ECO:0000259" key="1">
    <source>
        <dbReference type="Pfam" id="PF01261"/>
    </source>
</evidence>
<dbReference type="EMBL" id="JACHEW010000002">
    <property type="protein sequence ID" value="MBB6015172.1"/>
    <property type="molecule type" value="Genomic_DNA"/>
</dbReference>
<proteinExistence type="predicted"/>
<evidence type="ECO:0000313" key="3">
    <source>
        <dbReference type="EMBL" id="TNM73120.1"/>
    </source>
</evidence>
<organism evidence="3 4">
    <name type="scientific">Deinococcus radiopugnans ATCC 19172</name>
    <dbReference type="NCBI Taxonomy" id="585398"/>
    <lineage>
        <taxon>Bacteria</taxon>
        <taxon>Thermotogati</taxon>
        <taxon>Deinococcota</taxon>
        <taxon>Deinococci</taxon>
        <taxon>Deinococcales</taxon>
        <taxon>Deinococcaceae</taxon>
        <taxon>Deinococcus</taxon>
    </lineage>
</organism>
<dbReference type="GO" id="GO:0016853">
    <property type="term" value="F:isomerase activity"/>
    <property type="evidence" value="ECO:0007669"/>
    <property type="project" value="UniProtKB-KW"/>
</dbReference>
<evidence type="ECO:0000313" key="4">
    <source>
        <dbReference type="Proteomes" id="UP000313988"/>
    </source>
</evidence>
<accession>A0A5C4YB22</accession>
<comment type="caution">
    <text evidence="3">The sequence shown here is derived from an EMBL/GenBank/DDBJ whole genome shotgun (WGS) entry which is preliminary data.</text>
</comment>
<dbReference type="PANTHER" id="PTHR12110">
    <property type="entry name" value="HYDROXYPYRUVATE ISOMERASE"/>
    <property type="match status" value="1"/>
</dbReference>
<gene>
    <name evidence="3" type="ORF">FHR04_01455</name>
    <name evidence="2" type="ORF">HNQ04_000401</name>
</gene>
<dbReference type="InterPro" id="IPR036237">
    <property type="entry name" value="Xyl_isomerase-like_sf"/>
</dbReference>
<feature type="domain" description="Xylose isomerase-like TIM barrel" evidence="1">
    <location>
        <begin position="80"/>
        <end position="214"/>
    </location>
</feature>
<reference evidence="2 5" key="2">
    <citation type="submission" date="2020-08" db="EMBL/GenBank/DDBJ databases">
        <title>Genomic Encyclopedia of Type Strains, Phase IV (KMG-IV): sequencing the most valuable type-strain genomes for metagenomic binning, comparative biology and taxonomic classification.</title>
        <authorList>
            <person name="Goeker M."/>
        </authorList>
    </citation>
    <scope>NUCLEOTIDE SEQUENCE [LARGE SCALE GENOMIC DNA]</scope>
    <source>
        <strain evidence="2 5">DSM 12027</strain>
    </source>
</reference>
<dbReference type="InterPro" id="IPR050312">
    <property type="entry name" value="IolE/XylAMocC-like"/>
</dbReference>
<dbReference type="InterPro" id="IPR013022">
    <property type="entry name" value="Xyl_isomerase-like_TIM-brl"/>
</dbReference>
<dbReference type="PANTHER" id="PTHR12110:SF41">
    <property type="entry name" value="INOSOSE DEHYDRATASE"/>
    <property type="match status" value="1"/>
</dbReference>
<dbReference type="AlphaFoldDB" id="A0A5C4YB22"/>
<dbReference type="EMBL" id="VDMO01000001">
    <property type="protein sequence ID" value="TNM73120.1"/>
    <property type="molecule type" value="Genomic_DNA"/>
</dbReference>
<dbReference type="Proteomes" id="UP000629870">
    <property type="component" value="Unassembled WGS sequence"/>
</dbReference>
<dbReference type="Proteomes" id="UP000313988">
    <property type="component" value="Unassembled WGS sequence"/>
</dbReference>
<evidence type="ECO:0000313" key="5">
    <source>
        <dbReference type="Proteomes" id="UP000629870"/>
    </source>
</evidence>
<dbReference type="OrthoDB" id="9798407at2"/>
<sequence>MTQPLSVGLQLYTLREQLARDFDGTLDAVAASGITEVELAGEYGGLDGAGLRAALSERGLRATAAHIGGAAWEDDTEGQVAFLHGVGVTRAVYPWFKGEGAQWTALAEQLEALAQQLAAEGISLSYHNHDHELSGTVEGQPILDMLLTRAPSLGLELDTAWVYAAGKDPVSYLRRYADRTALVHLKDLRREDAGWRTVELGAGEVPLTAVVQAVPQGASLFYEQDQADGLASLRSSLAYLKTLG</sequence>
<dbReference type="SUPFAM" id="SSF51658">
    <property type="entry name" value="Xylose isomerase-like"/>
    <property type="match status" value="1"/>
</dbReference>